<protein>
    <submittedName>
        <fullName evidence="3">Uncharacterized protein</fullName>
    </submittedName>
</protein>
<evidence type="ECO:0000313" key="3">
    <source>
        <dbReference type="EMBL" id="KNC21380.1"/>
    </source>
</evidence>
<dbReference type="Proteomes" id="UP000037069">
    <property type="component" value="Unassembled WGS sequence"/>
</dbReference>
<dbReference type="Pfam" id="PF07898">
    <property type="entry name" value="DUF1676"/>
    <property type="match status" value="1"/>
</dbReference>
<proteinExistence type="predicted"/>
<gene>
    <name evidence="3" type="ORF">FF38_12536</name>
</gene>
<keyword evidence="1" id="KW-1133">Transmembrane helix</keyword>
<dbReference type="OrthoDB" id="7739044at2759"/>
<dbReference type="GO" id="GO:0016020">
    <property type="term" value="C:membrane"/>
    <property type="evidence" value="ECO:0007669"/>
    <property type="project" value="TreeGrafter"/>
</dbReference>
<dbReference type="OMA" id="YTGRAME"/>
<evidence type="ECO:0000256" key="1">
    <source>
        <dbReference type="SAM" id="Phobius"/>
    </source>
</evidence>
<feature type="transmembrane region" description="Helical" evidence="1">
    <location>
        <begin position="133"/>
        <end position="161"/>
    </location>
</feature>
<keyword evidence="1" id="KW-0812">Transmembrane</keyword>
<dbReference type="InterPro" id="IPR012464">
    <property type="entry name" value="DUF1676"/>
</dbReference>
<dbReference type="PANTHER" id="PTHR21879">
    <property type="entry name" value="FI03362P-RELATED-RELATED"/>
    <property type="match status" value="1"/>
</dbReference>
<evidence type="ECO:0000256" key="2">
    <source>
        <dbReference type="SAM" id="SignalP"/>
    </source>
</evidence>
<feature type="signal peptide" evidence="2">
    <location>
        <begin position="1"/>
        <end position="20"/>
    </location>
</feature>
<dbReference type="AlphaFoldDB" id="A0A0L0BMR7"/>
<dbReference type="EMBL" id="JRES01001623">
    <property type="protein sequence ID" value="KNC21380.1"/>
    <property type="molecule type" value="Genomic_DNA"/>
</dbReference>
<accession>A0A0L0BMR7</accession>
<reference evidence="3 4" key="1">
    <citation type="journal article" date="2015" name="Nat. Commun.">
        <title>Lucilia cuprina genome unlocks parasitic fly biology to underpin future interventions.</title>
        <authorList>
            <person name="Anstead C.A."/>
            <person name="Korhonen P.K."/>
            <person name="Young N.D."/>
            <person name="Hall R.S."/>
            <person name="Jex A.R."/>
            <person name="Murali S.C."/>
            <person name="Hughes D.S."/>
            <person name="Lee S.F."/>
            <person name="Perry T."/>
            <person name="Stroehlein A.J."/>
            <person name="Ansell B.R."/>
            <person name="Breugelmans B."/>
            <person name="Hofmann A."/>
            <person name="Qu J."/>
            <person name="Dugan S."/>
            <person name="Lee S.L."/>
            <person name="Chao H."/>
            <person name="Dinh H."/>
            <person name="Han Y."/>
            <person name="Doddapaneni H.V."/>
            <person name="Worley K.C."/>
            <person name="Muzny D.M."/>
            <person name="Ioannidis P."/>
            <person name="Waterhouse R.M."/>
            <person name="Zdobnov E.M."/>
            <person name="James P.J."/>
            <person name="Bagnall N.H."/>
            <person name="Kotze A.C."/>
            <person name="Gibbs R.A."/>
            <person name="Richards S."/>
            <person name="Batterham P."/>
            <person name="Gasser R.B."/>
        </authorList>
    </citation>
    <scope>NUCLEOTIDE SEQUENCE [LARGE SCALE GENOMIC DNA]</scope>
    <source>
        <strain evidence="3 4">LS</strain>
        <tissue evidence="3">Full body</tissue>
    </source>
</reference>
<keyword evidence="4" id="KW-1185">Reference proteome</keyword>
<sequence length="213" mass="23888">MYSKIVCVVFVATFVCSAVALPKQDTNEKDLVNMINKIDAEPSVPLFGGLRVERVETGRAFGASNKAVESFEERAERYLQSHQLNFSFPDTDEEEEDEFNGRAMEEPRSKKMKKMLLPLLLALKLKKAVIVKVLFMIIKFISLKSLAISFLALFFAGATFFKDLLGKKKEHITTAYITGSPLNAEIVHSDWNRNGQAAASDLAYNHYGLAQPF</sequence>
<dbReference type="STRING" id="7375.A0A0L0BMR7"/>
<name>A0A0L0BMR7_LUCCU</name>
<organism evidence="3 4">
    <name type="scientific">Lucilia cuprina</name>
    <name type="common">Green bottle fly</name>
    <name type="synonym">Australian sheep blowfly</name>
    <dbReference type="NCBI Taxonomy" id="7375"/>
    <lineage>
        <taxon>Eukaryota</taxon>
        <taxon>Metazoa</taxon>
        <taxon>Ecdysozoa</taxon>
        <taxon>Arthropoda</taxon>
        <taxon>Hexapoda</taxon>
        <taxon>Insecta</taxon>
        <taxon>Pterygota</taxon>
        <taxon>Neoptera</taxon>
        <taxon>Endopterygota</taxon>
        <taxon>Diptera</taxon>
        <taxon>Brachycera</taxon>
        <taxon>Muscomorpha</taxon>
        <taxon>Oestroidea</taxon>
        <taxon>Calliphoridae</taxon>
        <taxon>Luciliinae</taxon>
        <taxon>Lucilia</taxon>
    </lineage>
</organism>
<dbReference type="PANTHER" id="PTHR21879:SF5">
    <property type="entry name" value="OSIRIS 15"/>
    <property type="match status" value="1"/>
</dbReference>
<comment type="caution">
    <text evidence="3">The sequence shown here is derived from an EMBL/GenBank/DDBJ whole genome shotgun (WGS) entry which is preliminary data.</text>
</comment>
<evidence type="ECO:0000313" key="4">
    <source>
        <dbReference type="Proteomes" id="UP000037069"/>
    </source>
</evidence>
<feature type="chain" id="PRO_5005534781" evidence="2">
    <location>
        <begin position="21"/>
        <end position="213"/>
    </location>
</feature>
<keyword evidence="1" id="KW-0472">Membrane</keyword>
<keyword evidence="2" id="KW-0732">Signal</keyword>